<organism evidence="1 2">
    <name type="scientific">Gossypium davidsonii</name>
    <name type="common">Davidson's cotton</name>
    <name type="synonym">Gossypium klotzschianum subsp. davidsonii</name>
    <dbReference type="NCBI Taxonomy" id="34287"/>
    <lineage>
        <taxon>Eukaryota</taxon>
        <taxon>Viridiplantae</taxon>
        <taxon>Streptophyta</taxon>
        <taxon>Embryophyta</taxon>
        <taxon>Tracheophyta</taxon>
        <taxon>Spermatophyta</taxon>
        <taxon>Magnoliopsida</taxon>
        <taxon>eudicotyledons</taxon>
        <taxon>Gunneridae</taxon>
        <taxon>Pentapetalae</taxon>
        <taxon>rosids</taxon>
        <taxon>malvids</taxon>
        <taxon>Malvales</taxon>
        <taxon>Malvaceae</taxon>
        <taxon>Malvoideae</taxon>
        <taxon>Gossypium</taxon>
    </lineage>
</organism>
<evidence type="ECO:0000313" key="2">
    <source>
        <dbReference type="Proteomes" id="UP000593561"/>
    </source>
</evidence>
<accession>A0A7J8R598</accession>
<protein>
    <submittedName>
        <fullName evidence="1">Uncharacterized protein</fullName>
    </submittedName>
</protein>
<evidence type="ECO:0000313" key="1">
    <source>
        <dbReference type="EMBL" id="MBA0609037.1"/>
    </source>
</evidence>
<dbReference type="Proteomes" id="UP000593561">
    <property type="component" value="Unassembled WGS sequence"/>
</dbReference>
<name>A0A7J8R598_GOSDV</name>
<gene>
    <name evidence="1" type="ORF">Godav_021168</name>
</gene>
<sequence>MKPPLRRLHLLFNQSKRLKQRSSREGASRKKIAGMVCFILIE</sequence>
<comment type="caution">
    <text evidence="1">The sequence shown here is derived from an EMBL/GenBank/DDBJ whole genome shotgun (WGS) entry which is preliminary data.</text>
</comment>
<proteinExistence type="predicted"/>
<dbReference type="AlphaFoldDB" id="A0A7J8R598"/>
<keyword evidence="2" id="KW-1185">Reference proteome</keyword>
<dbReference type="EMBL" id="JABFAC010000003">
    <property type="protein sequence ID" value="MBA0609037.1"/>
    <property type="molecule type" value="Genomic_DNA"/>
</dbReference>
<reference evidence="1 2" key="1">
    <citation type="journal article" date="2019" name="Genome Biol. Evol.">
        <title>Insights into the evolution of the New World diploid cottons (Gossypium, subgenus Houzingenia) based on genome sequencing.</title>
        <authorList>
            <person name="Grover C.E."/>
            <person name="Arick M.A. 2nd"/>
            <person name="Thrash A."/>
            <person name="Conover J.L."/>
            <person name="Sanders W.S."/>
            <person name="Peterson D.G."/>
            <person name="Frelichowski J.E."/>
            <person name="Scheffler J.A."/>
            <person name="Scheffler B.E."/>
            <person name="Wendel J.F."/>
        </authorList>
    </citation>
    <scope>NUCLEOTIDE SEQUENCE [LARGE SCALE GENOMIC DNA]</scope>
    <source>
        <strain evidence="1">27</strain>
        <tissue evidence="1">Leaf</tissue>
    </source>
</reference>